<dbReference type="EMBL" id="NOXF01000020">
    <property type="protein sequence ID" value="PEQ23312.1"/>
    <property type="molecule type" value="Genomic_DNA"/>
</dbReference>
<dbReference type="AlphaFoldDB" id="A7VQP4"/>
<evidence type="ECO:0000256" key="2">
    <source>
        <dbReference type="ARBA" id="ARBA00004651"/>
    </source>
</evidence>
<dbReference type="SUPFAM" id="SSF55874">
    <property type="entry name" value="ATPase domain of HSP90 chaperone/DNA topoisomerase II/histidine kinase"/>
    <property type="match status" value="1"/>
</dbReference>
<dbReference type="Pfam" id="PF00672">
    <property type="entry name" value="HAMP"/>
    <property type="match status" value="1"/>
</dbReference>
<feature type="transmembrane region" description="Helical" evidence="12">
    <location>
        <begin position="37"/>
        <end position="59"/>
    </location>
</feature>
<dbReference type="InterPro" id="IPR003594">
    <property type="entry name" value="HATPase_dom"/>
</dbReference>
<name>A7VQP4_9FIRM</name>
<evidence type="ECO:0000313" key="18">
    <source>
        <dbReference type="Proteomes" id="UP000220611"/>
    </source>
</evidence>
<dbReference type="EMBL" id="ABCB02000016">
    <property type="protein sequence ID" value="EDO62016.1"/>
    <property type="molecule type" value="Genomic_DNA"/>
</dbReference>
<feature type="domain" description="Histidine kinase" evidence="13">
    <location>
        <begin position="505"/>
        <end position="622"/>
    </location>
</feature>
<dbReference type="eggNOG" id="COG2972">
    <property type="taxonomic scope" value="Bacteria"/>
</dbReference>
<dbReference type="OrthoDB" id="138378at2"/>
<keyword evidence="5" id="KW-0597">Phosphoprotein</keyword>
<dbReference type="Gene3D" id="1.10.8.500">
    <property type="entry name" value="HAMP domain in histidine kinase"/>
    <property type="match status" value="1"/>
</dbReference>
<dbReference type="Pfam" id="PF02743">
    <property type="entry name" value="dCache_1"/>
    <property type="match status" value="1"/>
</dbReference>
<evidence type="ECO:0000256" key="3">
    <source>
        <dbReference type="ARBA" id="ARBA00012438"/>
    </source>
</evidence>
<dbReference type="SUPFAM" id="SSF158472">
    <property type="entry name" value="HAMP domain-like"/>
    <property type="match status" value="1"/>
</dbReference>
<evidence type="ECO:0000256" key="4">
    <source>
        <dbReference type="ARBA" id="ARBA00022475"/>
    </source>
</evidence>
<evidence type="ECO:0000256" key="8">
    <source>
        <dbReference type="ARBA" id="ARBA00022777"/>
    </source>
</evidence>
<reference evidence="15 17" key="2">
    <citation type="submission" date="2007-08" db="EMBL/GenBank/DDBJ databases">
        <authorList>
            <person name="Fulton L."/>
            <person name="Clifton S."/>
            <person name="Fulton B."/>
            <person name="Xu J."/>
            <person name="Minx P."/>
            <person name="Pepin K.H."/>
            <person name="Johnson M."/>
            <person name="Thiruvilangam P."/>
            <person name="Bhonagiri V."/>
            <person name="Nash W.E."/>
            <person name="Wang C."/>
            <person name="Mardis E.R."/>
            <person name="Wilson R.K."/>
        </authorList>
    </citation>
    <scope>NUCLEOTIDE SEQUENCE [LARGE SCALE GENOMIC DNA]</scope>
    <source>
        <strain evidence="15 17">DSM 753</strain>
    </source>
</reference>
<keyword evidence="18" id="KW-1185">Reference proteome</keyword>
<comment type="subcellular location">
    <subcellularLocation>
        <location evidence="2">Cell membrane</location>
        <topology evidence="2">Multi-pass membrane protein</topology>
    </subcellularLocation>
</comment>
<evidence type="ECO:0000256" key="6">
    <source>
        <dbReference type="ARBA" id="ARBA00022679"/>
    </source>
</evidence>
<dbReference type="InterPro" id="IPR033479">
    <property type="entry name" value="dCache_1"/>
</dbReference>
<evidence type="ECO:0000313" key="16">
    <source>
        <dbReference type="EMBL" id="PEQ23312.1"/>
    </source>
</evidence>
<keyword evidence="7 12" id="KW-0812">Transmembrane</keyword>
<proteinExistence type="predicted"/>
<dbReference type="PANTHER" id="PTHR34220">
    <property type="entry name" value="SENSOR HISTIDINE KINASE YPDA"/>
    <property type="match status" value="1"/>
</dbReference>
<evidence type="ECO:0000256" key="7">
    <source>
        <dbReference type="ARBA" id="ARBA00022692"/>
    </source>
</evidence>
<dbReference type="Proteomes" id="UP000220611">
    <property type="component" value="Unassembled WGS sequence"/>
</dbReference>
<keyword evidence="4" id="KW-1003">Cell membrane</keyword>
<evidence type="ECO:0000259" key="13">
    <source>
        <dbReference type="PROSITE" id="PS50109"/>
    </source>
</evidence>
<dbReference type="InterPro" id="IPR010559">
    <property type="entry name" value="Sig_transdc_His_kin_internal"/>
</dbReference>
<dbReference type="Gene3D" id="3.30.450.20">
    <property type="entry name" value="PAS domain"/>
    <property type="match status" value="2"/>
</dbReference>
<keyword evidence="6" id="KW-0808">Transferase</keyword>
<dbReference type="SMART" id="SM00304">
    <property type="entry name" value="HAMP"/>
    <property type="match status" value="1"/>
</dbReference>
<reference evidence="16 18" key="3">
    <citation type="submission" date="2017-07" db="EMBL/GenBank/DDBJ databases">
        <title>Prevalence of linear plasmids in Cutibacterium (Propionibacterium) acnes isolates obtained from prostatic tissue.</title>
        <authorList>
            <person name="Davidsson S."/>
            <person name="Carlsson J."/>
            <person name="Molling P."/>
            <person name="Andren O."/>
            <person name="Andersson S.-O."/>
            <person name="Brzuszkiewicz E."/>
            <person name="Poehlein A."/>
            <person name="Al-Zeer M."/>
            <person name="Brinkmann V."/>
            <person name="Scavenius C."/>
            <person name="Nazipi S."/>
            <person name="Soderquist B."/>
            <person name="Bruggemann H."/>
        </authorList>
    </citation>
    <scope>NUCLEOTIDE SEQUENCE [LARGE SCALE GENOMIC DNA]</scope>
    <source>
        <strain evidence="16 18">DSM 753</strain>
    </source>
</reference>
<evidence type="ECO:0000313" key="17">
    <source>
        <dbReference type="Proteomes" id="UP000003490"/>
    </source>
</evidence>
<organism evidence="15 17">
    <name type="scientific">[Clostridium] leptum DSM 753</name>
    <dbReference type="NCBI Taxonomy" id="428125"/>
    <lineage>
        <taxon>Bacteria</taxon>
        <taxon>Bacillati</taxon>
        <taxon>Bacillota</taxon>
        <taxon>Clostridia</taxon>
        <taxon>Eubacteriales</taxon>
        <taxon>Oscillospiraceae</taxon>
        <taxon>Oscillospiraceae incertae sedis</taxon>
    </lineage>
</organism>
<dbReference type="PROSITE" id="PS50885">
    <property type="entry name" value="HAMP"/>
    <property type="match status" value="1"/>
</dbReference>
<dbReference type="Proteomes" id="UP000003490">
    <property type="component" value="Unassembled WGS sequence"/>
</dbReference>
<dbReference type="GO" id="GO:0000155">
    <property type="term" value="F:phosphorelay sensor kinase activity"/>
    <property type="evidence" value="ECO:0007669"/>
    <property type="project" value="InterPro"/>
</dbReference>
<dbReference type="GO" id="GO:0005886">
    <property type="term" value="C:plasma membrane"/>
    <property type="evidence" value="ECO:0007669"/>
    <property type="project" value="UniProtKB-SubCell"/>
</dbReference>
<keyword evidence="9 12" id="KW-1133">Transmembrane helix</keyword>
<evidence type="ECO:0000259" key="14">
    <source>
        <dbReference type="PROSITE" id="PS50885"/>
    </source>
</evidence>
<dbReference type="InterPro" id="IPR036890">
    <property type="entry name" value="HATPase_C_sf"/>
</dbReference>
<dbReference type="Pfam" id="PF06580">
    <property type="entry name" value="His_kinase"/>
    <property type="match status" value="1"/>
</dbReference>
<accession>A7VQP4</accession>
<evidence type="ECO:0000256" key="5">
    <source>
        <dbReference type="ARBA" id="ARBA00022553"/>
    </source>
</evidence>
<sequence>MIPENRFPRRQDAAGELEGFSVKQKIEKLKKFHSIRFSLTSVVALLILLSVFISSTLSYSRYTRDFQEQSSEQIDQTLEQLSINLSTYLDELFRLTVYLYYDDSVVAALEATGGSDIDRLQRRRVIESYLDKIMIMPRKDILNVFVITDDIYFSGRMPKSVNHSADYQALDWYQDAMSTQSPIFVPPHTEQLVSYPKDTVFSIVKQLKSVQNIDQVIGVIKVDASYSGIADIARKVNMGEQGGVFIIDNDKNLIYNSASQEQVELLSGVALASSGSWIEKIGSAEYMVNTVQVKSADWTIVAVNSLDELTKNAQKTRDFTFLLATLSSLSAILVLLIFTHSFLKPLMGIVQLMKEVRKGNFQVSFSSKRNDEIGYLGDSFNAMVKTINDNIEKNTELAKKVYEAEMLHTEAQLHALQSQIKPHFLYNTLNMISMQIQVGRLEQAVDNIEKLHRLLRGMAKWDREVLVEDEFAILDAYLGIQSSRFEQRLSYELKLDDSLKKQYILAFILQPLVENAVIHGCETQRRRTKITVEGFLKEGRCYFVVSDDGKGMTEEQLKALREKLGRTAENENQSVSPGADGHIGLENVNKRIQIHYGSCYGIRISSQPDAGTTCRVELPLLEKECEQDVPSITG</sequence>
<keyword evidence="10" id="KW-0902">Two-component regulatory system</keyword>
<evidence type="ECO:0000256" key="11">
    <source>
        <dbReference type="ARBA" id="ARBA00023136"/>
    </source>
</evidence>
<evidence type="ECO:0000256" key="9">
    <source>
        <dbReference type="ARBA" id="ARBA00022989"/>
    </source>
</evidence>
<dbReference type="Pfam" id="PF02518">
    <property type="entry name" value="HATPase_c"/>
    <property type="match status" value="1"/>
</dbReference>
<evidence type="ECO:0000256" key="10">
    <source>
        <dbReference type="ARBA" id="ARBA00023012"/>
    </source>
</evidence>
<dbReference type="InterPro" id="IPR005467">
    <property type="entry name" value="His_kinase_dom"/>
</dbReference>
<evidence type="ECO:0000313" key="15">
    <source>
        <dbReference type="EMBL" id="EDO62016.1"/>
    </source>
</evidence>
<dbReference type="SMART" id="SM00387">
    <property type="entry name" value="HATPase_c"/>
    <property type="match status" value="1"/>
</dbReference>
<dbReference type="HOGENOM" id="CLU_020473_6_1_9"/>
<dbReference type="CDD" id="cd06225">
    <property type="entry name" value="HAMP"/>
    <property type="match status" value="1"/>
</dbReference>
<comment type="catalytic activity">
    <reaction evidence="1">
        <text>ATP + protein L-histidine = ADP + protein N-phospho-L-histidine.</text>
        <dbReference type="EC" id="2.7.13.3"/>
    </reaction>
</comment>
<dbReference type="InterPro" id="IPR050640">
    <property type="entry name" value="Bact_2-comp_sensor_kinase"/>
</dbReference>
<dbReference type="EC" id="2.7.13.3" evidence="3"/>
<comment type="caution">
    <text evidence="15">The sequence shown here is derived from an EMBL/GenBank/DDBJ whole genome shotgun (WGS) entry which is preliminary data.</text>
</comment>
<dbReference type="InterPro" id="IPR003660">
    <property type="entry name" value="HAMP_dom"/>
</dbReference>
<dbReference type="PANTHER" id="PTHR34220:SF7">
    <property type="entry name" value="SENSOR HISTIDINE KINASE YPDA"/>
    <property type="match status" value="1"/>
</dbReference>
<keyword evidence="8 15" id="KW-0418">Kinase</keyword>
<evidence type="ECO:0000256" key="1">
    <source>
        <dbReference type="ARBA" id="ARBA00000085"/>
    </source>
</evidence>
<keyword evidence="11 12" id="KW-0472">Membrane</keyword>
<feature type="transmembrane region" description="Helical" evidence="12">
    <location>
        <begin position="319"/>
        <end position="343"/>
    </location>
</feature>
<feature type="domain" description="HAMP" evidence="14">
    <location>
        <begin position="340"/>
        <end position="392"/>
    </location>
</feature>
<reference evidence="15 17" key="1">
    <citation type="submission" date="2007-08" db="EMBL/GenBank/DDBJ databases">
        <title>Draft genome sequence of Clostridium leptum (DSM 753).</title>
        <authorList>
            <person name="Sudarsanam P."/>
            <person name="Ley R."/>
            <person name="Guruge J."/>
            <person name="Turnbaugh P.J."/>
            <person name="Mahowald M."/>
            <person name="Liep D."/>
            <person name="Gordon J."/>
        </authorList>
    </citation>
    <scope>NUCLEOTIDE SEQUENCE [LARGE SCALE GENOMIC DNA]</scope>
    <source>
        <strain evidence="15 17">DSM 753</strain>
    </source>
</reference>
<gene>
    <name evidence="16" type="ORF">CH238_14520</name>
    <name evidence="15" type="ORF">CLOLEP_00874</name>
</gene>
<dbReference type="Gene3D" id="3.30.565.10">
    <property type="entry name" value="Histidine kinase-like ATPase, C-terminal domain"/>
    <property type="match status" value="1"/>
</dbReference>
<evidence type="ECO:0000256" key="12">
    <source>
        <dbReference type="SAM" id="Phobius"/>
    </source>
</evidence>
<protein>
    <recommendedName>
        <fullName evidence="3">histidine kinase</fullName>
        <ecNumber evidence="3">2.7.13.3</ecNumber>
    </recommendedName>
</protein>
<dbReference type="PROSITE" id="PS50109">
    <property type="entry name" value="HIS_KIN"/>
    <property type="match status" value="1"/>
</dbReference>